<keyword evidence="7" id="KW-0206">Cytoskeleton</keyword>
<evidence type="ECO:0000256" key="2">
    <source>
        <dbReference type="ARBA" id="ARBA00010500"/>
    </source>
</evidence>
<evidence type="ECO:0000256" key="5">
    <source>
        <dbReference type="ARBA" id="ARBA00022794"/>
    </source>
</evidence>
<dbReference type="PANTHER" id="PTHR21442">
    <property type="entry name" value="CILIA- AND FLAGELLA-ASSOCIATED PROTEIN 206"/>
    <property type="match status" value="1"/>
</dbReference>
<keyword evidence="6" id="KW-0969">Cilium</keyword>
<feature type="region of interest" description="Disordered" evidence="9">
    <location>
        <begin position="465"/>
        <end position="498"/>
    </location>
</feature>
<keyword evidence="5" id="KW-0970">Cilium biogenesis/degradation</keyword>
<dbReference type="InterPro" id="IPR021897">
    <property type="entry name" value="FAP206"/>
</dbReference>
<keyword evidence="4" id="KW-0963">Cytoplasm</keyword>
<dbReference type="EMBL" id="KE561174">
    <property type="protein sequence ID" value="EPZ32171.1"/>
    <property type="molecule type" value="Genomic_DNA"/>
</dbReference>
<evidence type="ECO:0000256" key="6">
    <source>
        <dbReference type="ARBA" id="ARBA00023069"/>
    </source>
</evidence>
<keyword evidence="11" id="KW-1185">Reference proteome</keyword>
<evidence type="ECO:0000256" key="4">
    <source>
        <dbReference type="ARBA" id="ARBA00022490"/>
    </source>
</evidence>
<dbReference type="Proteomes" id="UP000030755">
    <property type="component" value="Unassembled WGS sequence"/>
</dbReference>
<feature type="compositionally biased region" description="Basic and acidic residues" evidence="9">
    <location>
        <begin position="466"/>
        <end position="495"/>
    </location>
</feature>
<dbReference type="GO" id="GO:0036064">
    <property type="term" value="C:ciliary basal body"/>
    <property type="evidence" value="ECO:0007669"/>
    <property type="project" value="TreeGrafter"/>
</dbReference>
<reference evidence="10 11" key="1">
    <citation type="journal article" date="2013" name="Curr. Biol.">
        <title>Shared signatures of parasitism and phylogenomics unite Cryptomycota and microsporidia.</title>
        <authorList>
            <person name="James T.Y."/>
            <person name="Pelin A."/>
            <person name="Bonen L."/>
            <person name="Ahrendt S."/>
            <person name="Sain D."/>
            <person name="Corradi N."/>
            <person name="Stajich J.E."/>
        </authorList>
    </citation>
    <scope>NUCLEOTIDE SEQUENCE [LARGE SCALE GENOMIC DNA]</scope>
    <source>
        <strain evidence="10 11">CSF55</strain>
    </source>
</reference>
<sequence>MDICVKEIVQTDSPRLETLKMQLLFDSSLPIQYEHLKKSRNSKTSQLAPLLREILDFSSKNLANIDELYRKIVMYVIIKSELGDPMNLNVIAGLESTFPTSEVHVFISLPRPEKETQLNGLVQLVAGIRLFNKDIGKGGEGIEDLPSFCDQKFEVLDSDIGKNNELFKQLIQRYTAMAKVCELKEDEEESKLCQRSKEALIFCYQIVKYLEVIRDHQASSLKTLSENRQKYFETIKNLKQICKAKTAVPVDHVYPLFMIIVPPTYEDAIIRNTNSTYVITKTDVEIINTAADLMSTVGLYNRKIEVLHPGNSSVYHKLYTEYAGFCPTSVATKEAFLIPGTKNVGILRYKDQLFSFASFDAAIEFAKAPEEILKGIVDMACSYPQLVYILNLHRYFPTIAALENVRSFAKQKLLGKVAINFDASCQTDTHIIDQNIDPDYEWNEWEMRRKAIMLVNLRHKRTHAAQTDKSHFRRENFSQHYEPKVSETQTKKDSSTKVPKKVNFLAGLRHDGKKGTHLNVVDLTLNIG</sequence>
<evidence type="ECO:0000256" key="1">
    <source>
        <dbReference type="ARBA" id="ARBA00004430"/>
    </source>
</evidence>
<name>A0A075APS9_ROZAC</name>
<organism evidence="10 11">
    <name type="scientific">Rozella allomycis (strain CSF55)</name>
    <dbReference type="NCBI Taxonomy" id="988480"/>
    <lineage>
        <taxon>Eukaryota</taxon>
        <taxon>Fungi</taxon>
        <taxon>Fungi incertae sedis</taxon>
        <taxon>Cryptomycota</taxon>
        <taxon>Cryptomycota incertae sedis</taxon>
        <taxon>Rozella</taxon>
    </lineage>
</organism>
<dbReference type="AlphaFoldDB" id="A0A075APS9"/>
<dbReference type="GO" id="GO:0005930">
    <property type="term" value="C:axoneme"/>
    <property type="evidence" value="ECO:0007669"/>
    <property type="project" value="UniProtKB-SubCell"/>
</dbReference>
<evidence type="ECO:0000313" key="10">
    <source>
        <dbReference type="EMBL" id="EPZ32171.1"/>
    </source>
</evidence>
<dbReference type="GO" id="GO:0003356">
    <property type="term" value="P:regulation of cilium beat frequency"/>
    <property type="evidence" value="ECO:0007669"/>
    <property type="project" value="TreeGrafter"/>
</dbReference>
<comment type="subcellular location">
    <subcellularLocation>
        <location evidence="1">Cytoplasm</location>
        <location evidence="1">Cytoskeleton</location>
        <location evidence="1">Cilium axoneme</location>
    </subcellularLocation>
</comment>
<protein>
    <recommendedName>
        <fullName evidence="3">Cilia- and flagella-associated protein 206</fullName>
    </recommendedName>
</protein>
<evidence type="ECO:0000256" key="3">
    <source>
        <dbReference type="ARBA" id="ARBA00021602"/>
    </source>
</evidence>
<evidence type="ECO:0000256" key="8">
    <source>
        <dbReference type="ARBA" id="ARBA00023273"/>
    </source>
</evidence>
<keyword evidence="8" id="KW-0966">Cell projection</keyword>
<comment type="similarity">
    <text evidence="2">Belongs to the CFAP206 family.</text>
</comment>
<dbReference type="GO" id="GO:0030030">
    <property type="term" value="P:cell projection organization"/>
    <property type="evidence" value="ECO:0007669"/>
    <property type="project" value="UniProtKB-KW"/>
</dbReference>
<gene>
    <name evidence="10" type="ORF">O9G_003310</name>
</gene>
<evidence type="ECO:0000256" key="7">
    <source>
        <dbReference type="ARBA" id="ARBA00023212"/>
    </source>
</evidence>
<evidence type="ECO:0000313" key="11">
    <source>
        <dbReference type="Proteomes" id="UP000030755"/>
    </source>
</evidence>
<dbReference type="STRING" id="988480.A0A075APS9"/>
<accession>A0A075APS9</accession>
<dbReference type="OrthoDB" id="10251073at2759"/>
<proteinExistence type="inferred from homology"/>
<dbReference type="Pfam" id="PF12018">
    <property type="entry name" value="FAP206"/>
    <property type="match status" value="2"/>
</dbReference>
<evidence type="ECO:0000256" key="9">
    <source>
        <dbReference type="SAM" id="MobiDB-lite"/>
    </source>
</evidence>
<dbReference type="PANTHER" id="PTHR21442:SF0">
    <property type="entry name" value="CILIA- AND FLAGELLA-ASSOCIATED PROTEIN 206"/>
    <property type="match status" value="1"/>
</dbReference>
<dbReference type="HOGENOM" id="CLU_030061_0_0_1"/>